<feature type="region of interest" description="Disordered" evidence="8">
    <location>
        <begin position="21"/>
        <end position="57"/>
    </location>
</feature>
<evidence type="ECO:0000256" key="7">
    <source>
        <dbReference type="RuleBase" id="RU368028"/>
    </source>
</evidence>
<keyword evidence="11" id="KW-1185">Reference proteome</keyword>
<keyword evidence="6 7" id="KW-0131">Cell cycle</keyword>
<accession>A0A674EMN6</accession>
<dbReference type="GO" id="GO:0051301">
    <property type="term" value="P:cell division"/>
    <property type="evidence" value="ECO:0007669"/>
    <property type="project" value="UniProtKB-UniRule"/>
</dbReference>
<dbReference type="InterPro" id="IPR000751">
    <property type="entry name" value="MPI_Phosphatase"/>
</dbReference>
<dbReference type="GO" id="GO:0000086">
    <property type="term" value="P:G2/M transition of mitotic cell cycle"/>
    <property type="evidence" value="ECO:0007669"/>
    <property type="project" value="TreeGrafter"/>
</dbReference>
<dbReference type="CDD" id="cd01530">
    <property type="entry name" value="Cdc25"/>
    <property type="match status" value="1"/>
</dbReference>
<dbReference type="Ensembl" id="ENSSTUT00000117148.1">
    <property type="protein sequence ID" value="ENSSTUP00000109391.1"/>
    <property type="gene ID" value="ENSSTUG00000048582.1"/>
</dbReference>
<keyword evidence="2 7" id="KW-0132">Cell division</keyword>
<evidence type="ECO:0000259" key="9">
    <source>
        <dbReference type="PROSITE" id="PS50206"/>
    </source>
</evidence>
<dbReference type="Proteomes" id="UP000472277">
    <property type="component" value="Chromosome 12"/>
</dbReference>
<dbReference type="PANTHER" id="PTHR10828:SF64">
    <property type="entry name" value="M-PHASE INDUCER PHOSPHATASE 3"/>
    <property type="match status" value="1"/>
</dbReference>
<keyword evidence="3 7" id="KW-0498">Mitosis</keyword>
<dbReference type="EC" id="3.1.3.48" evidence="7"/>
<dbReference type="PANTHER" id="PTHR10828">
    <property type="entry name" value="M-PHASE INDUCER PHOSPHATASE DUAL SPECIFICITY PHOSPHATASE CDC25"/>
    <property type="match status" value="1"/>
</dbReference>
<evidence type="ECO:0000256" key="6">
    <source>
        <dbReference type="ARBA" id="ARBA00023306"/>
    </source>
</evidence>
<dbReference type="GO" id="GO:0004725">
    <property type="term" value="F:protein tyrosine phosphatase activity"/>
    <property type="evidence" value="ECO:0007669"/>
    <property type="project" value="UniProtKB-UniRule"/>
</dbReference>
<comment type="catalytic activity">
    <reaction evidence="7">
        <text>O-phospho-L-tyrosyl-[protein] + H2O = L-tyrosyl-[protein] + phosphate</text>
        <dbReference type="Rhea" id="RHEA:10684"/>
        <dbReference type="Rhea" id="RHEA-COMP:10136"/>
        <dbReference type="Rhea" id="RHEA-COMP:20101"/>
        <dbReference type="ChEBI" id="CHEBI:15377"/>
        <dbReference type="ChEBI" id="CHEBI:43474"/>
        <dbReference type="ChEBI" id="CHEBI:46858"/>
        <dbReference type="ChEBI" id="CHEBI:61978"/>
        <dbReference type="EC" id="3.1.3.48"/>
    </reaction>
</comment>
<dbReference type="GO" id="GO:0005634">
    <property type="term" value="C:nucleus"/>
    <property type="evidence" value="ECO:0007669"/>
    <property type="project" value="TreeGrafter"/>
</dbReference>
<dbReference type="PROSITE" id="PS50206">
    <property type="entry name" value="RHODANESE_3"/>
    <property type="match status" value="1"/>
</dbReference>
<dbReference type="FunFam" id="3.40.250.10:FF:000004">
    <property type="entry name" value="M-phase inducer phosphatase 1 isoform X1"/>
    <property type="match status" value="1"/>
</dbReference>
<dbReference type="PRINTS" id="PR00716">
    <property type="entry name" value="MPIPHPHTASE"/>
</dbReference>
<dbReference type="SUPFAM" id="SSF52821">
    <property type="entry name" value="Rhodanese/Cell cycle control phosphatase"/>
    <property type="match status" value="1"/>
</dbReference>
<evidence type="ECO:0000256" key="4">
    <source>
        <dbReference type="ARBA" id="ARBA00022801"/>
    </source>
</evidence>
<dbReference type="SMART" id="SM00450">
    <property type="entry name" value="RHOD"/>
    <property type="match status" value="1"/>
</dbReference>
<dbReference type="GO" id="GO:0005737">
    <property type="term" value="C:cytoplasm"/>
    <property type="evidence" value="ECO:0007669"/>
    <property type="project" value="TreeGrafter"/>
</dbReference>
<dbReference type="GeneTree" id="ENSGT00940000161460"/>
<evidence type="ECO:0000313" key="11">
    <source>
        <dbReference type="Proteomes" id="UP000472277"/>
    </source>
</evidence>
<evidence type="ECO:0000256" key="1">
    <source>
        <dbReference type="ARBA" id="ARBA00011065"/>
    </source>
</evidence>
<comment type="function">
    <text evidence="7">Tyrosine protein phosphatase which functions as a dosage-dependent inducer of mitotic progression.</text>
</comment>
<gene>
    <name evidence="10" type="primary">CDC25C</name>
</gene>
<keyword evidence="5 7" id="KW-0904">Protein phosphatase</keyword>
<dbReference type="Pfam" id="PF06617">
    <property type="entry name" value="M-inducer_phosp"/>
    <property type="match status" value="1"/>
</dbReference>
<keyword evidence="4 7" id="KW-0378">Hydrolase</keyword>
<evidence type="ECO:0000256" key="2">
    <source>
        <dbReference type="ARBA" id="ARBA00022618"/>
    </source>
</evidence>
<dbReference type="GO" id="GO:0010971">
    <property type="term" value="P:positive regulation of G2/M transition of mitotic cell cycle"/>
    <property type="evidence" value="ECO:0007669"/>
    <property type="project" value="TreeGrafter"/>
</dbReference>
<organism evidence="10 11">
    <name type="scientific">Salmo trutta</name>
    <name type="common">Brown trout</name>
    <dbReference type="NCBI Taxonomy" id="8032"/>
    <lineage>
        <taxon>Eukaryota</taxon>
        <taxon>Metazoa</taxon>
        <taxon>Chordata</taxon>
        <taxon>Craniata</taxon>
        <taxon>Vertebrata</taxon>
        <taxon>Euteleostomi</taxon>
        <taxon>Actinopterygii</taxon>
        <taxon>Neopterygii</taxon>
        <taxon>Teleostei</taxon>
        <taxon>Protacanthopterygii</taxon>
        <taxon>Salmoniformes</taxon>
        <taxon>Salmonidae</taxon>
        <taxon>Salmoninae</taxon>
        <taxon>Salmo</taxon>
    </lineage>
</organism>
<sequence>MSCSMAQLLSEPLMNQEVDLSSGGRRLFRSPSMPERLARPLKRTSTSPSPANPRPLKRHCTFSAVSEEGCEARRRGGGLTHSLCDVEQQLGGDGINAELIGDFSKVHALPTVTGRHQGLKYITVDTMSALLEGKFSCLVESFVVVDCRYPYEYQGGHIKGALSLPNTDKAVDQLLSQRLKAHSPDKRLVLVLHCEFSSERAPRTCHLLRSVDRSMNEYPALHYPELYVLKGGYRDFYHSHQEHCEPQSYCPMHHEDHREELLRCRTHSRALAEERRRRHHIQTLVKLKL</sequence>
<evidence type="ECO:0000256" key="5">
    <source>
        <dbReference type="ARBA" id="ARBA00022912"/>
    </source>
</evidence>
<proteinExistence type="inferred from homology"/>
<protein>
    <recommendedName>
        <fullName evidence="7">M-phase inducer phosphatase</fullName>
        <ecNumber evidence="7">3.1.3.48</ecNumber>
    </recommendedName>
</protein>
<dbReference type="Gene3D" id="3.40.250.10">
    <property type="entry name" value="Rhodanese-like domain"/>
    <property type="match status" value="1"/>
</dbReference>
<dbReference type="GO" id="GO:0110032">
    <property type="term" value="P:positive regulation of G2/MI transition of meiotic cell cycle"/>
    <property type="evidence" value="ECO:0007669"/>
    <property type="project" value="TreeGrafter"/>
</dbReference>
<evidence type="ECO:0000256" key="8">
    <source>
        <dbReference type="SAM" id="MobiDB-lite"/>
    </source>
</evidence>
<evidence type="ECO:0000313" key="10">
    <source>
        <dbReference type="Ensembl" id="ENSSTUP00000109391.1"/>
    </source>
</evidence>
<evidence type="ECO:0000256" key="3">
    <source>
        <dbReference type="ARBA" id="ARBA00022776"/>
    </source>
</evidence>
<name>A0A674EMN6_SALTR</name>
<dbReference type="InterPro" id="IPR001763">
    <property type="entry name" value="Rhodanese-like_dom"/>
</dbReference>
<dbReference type="InterPro" id="IPR036873">
    <property type="entry name" value="Rhodanese-like_dom_sf"/>
</dbReference>
<dbReference type="Pfam" id="PF00581">
    <property type="entry name" value="Rhodanese"/>
    <property type="match status" value="1"/>
</dbReference>
<reference evidence="10" key="1">
    <citation type="submission" date="2025-08" db="UniProtKB">
        <authorList>
            <consortium name="Ensembl"/>
        </authorList>
    </citation>
    <scope>IDENTIFICATION</scope>
</reference>
<feature type="domain" description="Rhodanese" evidence="9">
    <location>
        <begin position="138"/>
        <end position="245"/>
    </location>
</feature>
<comment type="similarity">
    <text evidence="1 7">Belongs to the MPI phosphatase family.</text>
</comment>
<reference evidence="10" key="2">
    <citation type="submission" date="2025-09" db="UniProtKB">
        <authorList>
            <consortium name="Ensembl"/>
        </authorList>
    </citation>
    <scope>IDENTIFICATION</scope>
</reference>
<dbReference type="AlphaFoldDB" id="A0A674EMN6"/>